<dbReference type="PROSITE" id="PS00383">
    <property type="entry name" value="TYR_PHOSPHATASE_1"/>
    <property type="match status" value="1"/>
</dbReference>
<sequence>MGNQNTTPQKEESWNGRSVKIKKSDKNTNTWAKKLIKKSYEDLISEYKCLKSYNSPDMALNNHKGQSTGNRYRDIPLLESTRVVLNNKNEDDNYIHANWINVDDVKRFICTQGPMTTTVNAFWEMIFQEKVFSILMLCGLCEEGYVKCSEYWPLEVNGVKNFDNFKIENLSVSLSAKPKMTTTVLRVTKNGESHTLKHYQYLEWPDVGTPRNDLLFPFKLLDMATDVPPNISSNHPPPVVVHCSAGIGRTGTLVGLYLARHHLLTKTTELKMPDLVKILRNQRAFSIQNGQQYIYMHACLLKYLLEEGWVEGNTSYTKWLEVVEKQMEVEQTRKECY</sequence>
<name>A0A0N4ZA70_PARTI</name>
<feature type="region of interest" description="Disordered" evidence="1">
    <location>
        <begin position="1"/>
        <end position="21"/>
    </location>
</feature>
<dbReference type="PRINTS" id="PR00700">
    <property type="entry name" value="PRTYPHPHTASE"/>
</dbReference>
<accession>A0A0N4ZA70</accession>
<dbReference type="Gene3D" id="3.90.190.10">
    <property type="entry name" value="Protein tyrosine phosphatase superfamily"/>
    <property type="match status" value="1"/>
</dbReference>
<dbReference type="PANTHER" id="PTHR46163">
    <property type="entry name" value="TYROSINE-PROTEIN PHOSPHATASE-RELATED"/>
    <property type="match status" value="1"/>
</dbReference>
<dbReference type="Pfam" id="PF00102">
    <property type="entry name" value="Y_phosphatase"/>
    <property type="match status" value="1"/>
</dbReference>
<evidence type="ECO:0000259" key="3">
    <source>
        <dbReference type="PROSITE" id="PS50056"/>
    </source>
</evidence>
<evidence type="ECO:0000313" key="4">
    <source>
        <dbReference type="Proteomes" id="UP000038045"/>
    </source>
</evidence>
<dbReference type="SMART" id="SM00404">
    <property type="entry name" value="PTPc_motif"/>
    <property type="match status" value="1"/>
</dbReference>
<dbReference type="SUPFAM" id="SSF52799">
    <property type="entry name" value="(Phosphotyrosine protein) phosphatases II"/>
    <property type="match status" value="1"/>
</dbReference>
<dbReference type="InterPro" id="IPR000387">
    <property type="entry name" value="Tyr_Pase_dom"/>
</dbReference>
<dbReference type="AlphaFoldDB" id="A0A0N4ZA70"/>
<dbReference type="PROSITE" id="PS50056">
    <property type="entry name" value="TYR_PHOSPHATASE_2"/>
    <property type="match status" value="1"/>
</dbReference>
<reference evidence="5" key="1">
    <citation type="submission" date="2017-02" db="UniProtKB">
        <authorList>
            <consortium name="WormBaseParasite"/>
        </authorList>
    </citation>
    <scope>IDENTIFICATION</scope>
</reference>
<keyword evidence="4" id="KW-1185">Reference proteome</keyword>
<feature type="domain" description="Tyrosine specific protein phosphatases" evidence="3">
    <location>
        <begin position="218"/>
        <end position="294"/>
    </location>
</feature>
<dbReference type="InterPro" id="IPR003595">
    <property type="entry name" value="Tyr_Pase_cat"/>
</dbReference>
<organism evidence="4 5">
    <name type="scientific">Parastrongyloides trichosuri</name>
    <name type="common">Possum-specific nematode worm</name>
    <dbReference type="NCBI Taxonomy" id="131310"/>
    <lineage>
        <taxon>Eukaryota</taxon>
        <taxon>Metazoa</taxon>
        <taxon>Ecdysozoa</taxon>
        <taxon>Nematoda</taxon>
        <taxon>Chromadorea</taxon>
        <taxon>Rhabditida</taxon>
        <taxon>Tylenchina</taxon>
        <taxon>Panagrolaimomorpha</taxon>
        <taxon>Strongyloidoidea</taxon>
        <taxon>Strongyloididae</taxon>
        <taxon>Parastrongyloides</taxon>
    </lineage>
</organism>
<dbReference type="PROSITE" id="PS50055">
    <property type="entry name" value="TYR_PHOSPHATASE_PTP"/>
    <property type="match status" value="1"/>
</dbReference>
<evidence type="ECO:0000256" key="1">
    <source>
        <dbReference type="SAM" id="MobiDB-lite"/>
    </source>
</evidence>
<dbReference type="WBParaSite" id="PTRK_0000427700.1">
    <property type="protein sequence ID" value="PTRK_0000427700.1"/>
    <property type="gene ID" value="PTRK_0000427700"/>
</dbReference>
<evidence type="ECO:0000313" key="5">
    <source>
        <dbReference type="WBParaSite" id="PTRK_0000427700.1"/>
    </source>
</evidence>
<dbReference type="InterPro" id="IPR000242">
    <property type="entry name" value="PTP_cat"/>
</dbReference>
<dbReference type="SMART" id="SM00194">
    <property type="entry name" value="PTPc"/>
    <property type="match status" value="1"/>
</dbReference>
<dbReference type="InterPro" id="IPR052782">
    <property type="entry name" value="Oocyte-zygote_transition_reg"/>
</dbReference>
<evidence type="ECO:0000259" key="2">
    <source>
        <dbReference type="PROSITE" id="PS50055"/>
    </source>
</evidence>
<dbReference type="GO" id="GO:0004725">
    <property type="term" value="F:protein tyrosine phosphatase activity"/>
    <property type="evidence" value="ECO:0007669"/>
    <property type="project" value="InterPro"/>
</dbReference>
<proteinExistence type="predicted"/>
<feature type="domain" description="Tyrosine-protein phosphatase" evidence="2">
    <location>
        <begin position="43"/>
        <end position="303"/>
    </location>
</feature>
<dbReference type="CDD" id="cd00047">
    <property type="entry name" value="PTPc"/>
    <property type="match status" value="1"/>
</dbReference>
<dbReference type="STRING" id="131310.A0A0N4ZA70"/>
<dbReference type="InterPro" id="IPR016130">
    <property type="entry name" value="Tyr_Pase_AS"/>
</dbReference>
<dbReference type="Proteomes" id="UP000038045">
    <property type="component" value="Unplaced"/>
</dbReference>
<protein>
    <submittedName>
        <fullName evidence="5">Protein-tyrosine-phosphatase</fullName>
    </submittedName>
</protein>
<dbReference type="InterPro" id="IPR029021">
    <property type="entry name" value="Prot-tyrosine_phosphatase-like"/>
</dbReference>